<dbReference type="EMBL" id="FXAH01000002">
    <property type="protein sequence ID" value="SMF08972.1"/>
    <property type="molecule type" value="Genomic_DNA"/>
</dbReference>
<dbReference type="STRING" id="28094.SAMN06295900_102398"/>
<keyword evidence="9" id="KW-1185">Reference proteome</keyword>
<feature type="transmembrane region" description="Helical" evidence="6">
    <location>
        <begin position="170"/>
        <end position="191"/>
    </location>
</feature>
<feature type="domain" description="Major facilitator superfamily (MFS) profile" evidence="7">
    <location>
        <begin position="11"/>
        <end position="406"/>
    </location>
</feature>
<feature type="transmembrane region" description="Helical" evidence="6">
    <location>
        <begin position="317"/>
        <end position="339"/>
    </location>
</feature>
<evidence type="ECO:0000256" key="6">
    <source>
        <dbReference type="SAM" id="Phobius"/>
    </source>
</evidence>
<feature type="transmembrane region" description="Helical" evidence="6">
    <location>
        <begin position="109"/>
        <end position="129"/>
    </location>
</feature>
<dbReference type="InterPro" id="IPR036259">
    <property type="entry name" value="MFS_trans_sf"/>
</dbReference>
<sequence>MTNATVAPERAARLIHILFAIQLVSMGAMEMSGPFWPLHLKALSTSDLEFGFAGVAVYVGPMLGIMLTSAFWGRVGDRTGHKLMMVRALVGLSATQLALAWASSVWAILILRFVQGACAGYIAPAQTYGVGIVSSQRRARLFAYLQVSTNLGSLAGAVAGGLILDNATFFWINIVAGVLCLCCAGAVIVVLPDARASKPAPAAVRNHDPATAAQPQAFGWRASPVPGLLVIAGILLVSRTITQAPFSLYVSSIFHVGNWVVGLCYGMLSLGFVVSASLWARYFENRIRGESLRRMTLIALACAVLTLAAALTRHVGMFVALHFAWGVLLGATTPVLMSLVSKAAGGVHQGYVLGIAQSTTQFAQVAGIALGGWLSDSVGLQYTYFFVAASYALALAAILVLARERGALAQPHVSAGS</sequence>
<keyword evidence="4 6" id="KW-1133">Transmembrane helix</keyword>
<dbReference type="Pfam" id="PF07690">
    <property type="entry name" value="MFS_1"/>
    <property type="match status" value="1"/>
</dbReference>
<evidence type="ECO:0000313" key="8">
    <source>
        <dbReference type="EMBL" id="SMF08972.1"/>
    </source>
</evidence>
<evidence type="ECO:0000256" key="2">
    <source>
        <dbReference type="ARBA" id="ARBA00022448"/>
    </source>
</evidence>
<dbReference type="RefSeq" id="WP_085225182.1">
    <property type="nucleotide sequence ID" value="NZ_BSQD01000002.1"/>
</dbReference>
<evidence type="ECO:0000256" key="1">
    <source>
        <dbReference type="ARBA" id="ARBA00004141"/>
    </source>
</evidence>
<organism evidence="8 9">
    <name type="scientific">Trinickia caryophylli</name>
    <name type="common">Paraburkholderia caryophylli</name>
    <dbReference type="NCBI Taxonomy" id="28094"/>
    <lineage>
        <taxon>Bacteria</taxon>
        <taxon>Pseudomonadati</taxon>
        <taxon>Pseudomonadota</taxon>
        <taxon>Betaproteobacteria</taxon>
        <taxon>Burkholderiales</taxon>
        <taxon>Burkholderiaceae</taxon>
        <taxon>Trinickia</taxon>
    </lineage>
</organism>
<keyword evidence="3 6" id="KW-0812">Transmembrane</keyword>
<dbReference type="GO" id="GO:0016020">
    <property type="term" value="C:membrane"/>
    <property type="evidence" value="ECO:0007669"/>
    <property type="project" value="UniProtKB-SubCell"/>
</dbReference>
<dbReference type="PROSITE" id="PS50850">
    <property type="entry name" value="MFS"/>
    <property type="match status" value="1"/>
</dbReference>
<feature type="transmembrane region" description="Helical" evidence="6">
    <location>
        <begin position="292"/>
        <end position="311"/>
    </location>
</feature>
<dbReference type="AlphaFoldDB" id="A0A1X7D518"/>
<gene>
    <name evidence="8" type="ORF">SAMN06295900_102398</name>
</gene>
<comment type="subcellular location">
    <subcellularLocation>
        <location evidence="1">Membrane</location>
        <topology evidence="1">Multi-pass membrane protein</topology>
    </subcellularLocation>
</comment>
<dbReference type="GO" id="GO:0022857">
    <property type="term" value="F:transmembrane transporter activity"/>
    <property type="evidence" value="ECO:0007669"/>
    <property type="project" value="InterPro"/>
</dbReference>
<feature type="transmembrane region" description="Helical" evidence="6">
    <location>
        <begin position="256"/>
        <end position="280"/>
    </location>
</feature>
<dbReference type="PANTHER" id="PTHR23506:SF23">
    <property type="entry name" value="GH10249P"/>
    <property type="match status" value="1"/>
</dbReference>
<dbReference type="Gene3D" id="1.20.1250.20">
    <property type="entry name" value="MFS general substrate transporter like domains"/>
    <property type="match status" value="1"/>
</dbReference>
<feature type="transmembrane region" description="Helical" evidence="6">
    <location>
        <begin position="351"/>
        <end position="370"/>
    </location>
</feature>
<accession>A0A1X7D518</accession>
<evidence type="ECO:0000256" key="3">
    <source>
        <dbReference type="ARBA" id="ARBA00022692"/>
    </source>
</evidence>
<dbReference type="PANTHER" id="PTHR23506">
    <property type="entry name" value="GH10249P"/>
    <property type="match status" value="1"/>
</dbReference>
<feature type="transmembrane region" description="Helical" evidence="6">
    <location>
        <begin position="228"/>
        <end position="250"/>
    </location>
</feature>
<reference evidence="9" key="1">
    <citation type="submission" date="2017-04" db="EMBL/GenBank/DDBJ databases">
        <authorList>
            <person name="Varghese N."/>
            <person name="Submissions S."/>
        </authorList>
    </citation>
    <scope>NUCLEOTIDE SEQUENCE [LARGE SCALE GENOMIC DNA]</scope>
    <source>
        <strain evidence="9">Ballard 720</strain>
    </source>
</reference>
<evidence type="ECO:0000256" key="5">
    <source>
        <dbReference type="ARBA" id="ARBA00023136"/>
    </source>
</evidence>
<feature type="transmembrane region" description="Helical" evidence="6">
    <location>
        <begin position="84"/>
        <end position="103"/>
    </location>
</feature>
<feature type="transmembrane region" description="Helical" evidence="6">
    <location>
        <begin position="12"/>
        <end position="30"/>
    </location>
</feature>
<dbReference type="OrthoDB" id="65739at2"/>
<evidence type="ECO:0000313" key="9">
    <source>
        <dbReference type="Proteomes" id="UP000192911"/>
    </source>
</evidence>
<name>A0A1X7D518_TRICW</name>
<dbReference type="Proteomes" id="UP000192911">
    <property type="component" value="Unassembled WGS sequence"/>
</dbReference>
<protein>
    <submittedName>
        <fullName evidence="8">Predicted arabinose efflux permease, MFS family</fullName>
    </submittedName>
</protein>
<keyword evidence="2" id="KW-0813">Transport</keyword>
<proteinExistence type="predicted"/>
<dbReference type="InterPro" id="IPR050930">
    <property type="entry name" value="MFS_Vesicular_Transporter"/>
</dbReference>
<keyword evidence="5 6" id="KW-0472">Membrane</keyword>
<dbReference type="InterPro" id="IPR020846">
    <property type="entry name" value="MFS_dom"/>
</dbReference>
<feature type="transmembrane region" description="Helical" evidence="6">
    <location>
        <begin position="382"/>
        <end position="402"/>
    </location>
</feature>
<feature type="transmembrane region" description="Helical" evidence="6">
    <location>
        <begin position="50"/>
        <end position="72"/>
    </location>
</feature>
<evidence type="ECO:0000259" key="7">
    <source>
        <dbReference type="PROSITE" id="PS50850"/>
    </source>
</evidence>
<dbReference type="SUPFAM" id="SSF103473">
    <property type="entry name" value="MFS general substrate transporter"/>
    <property type="match status" value="1"/>
</dbReference>
<evidence type="ECO:0000256" key="4">
    <source>
        <dbReference type="ARBA" id="ARBA00022989"/>
    </source>
</evidence>
<feature type="transmembrane region" description="Helical" evidence="6">
    <location>
        <begin position="141"/>
        <end position="164"/>
    </location>
</feature>
<dbReference type="GeneID" id="95552282"/>
<dbReference type="InterPro" id="IPR011701">
    <property type="entry name" value="MFS"/>
</dbReference>